<gene>
    <name evidence="1" type="ORF">S01H4_17221</name>
</gene>
<sequence length="213" mass="22825">MEEGNYAVTFLNTPNKTCYSNPMGVMLRGNEIAGTTTLEAMRTNLSNVALKALSTIAGGAGTAGYAMVPVFVDPRVVDVTRKYTPVVELVPRVTNQGMYADYNQITAKGGAYTQGEDGVLNETNTTYDRQSTQIKFLYSVGRVTGPAIAAMPSWMLGGLTPSGGATGSFNDANATNAKQMEVLVKTREMRELEESLILNGDASTDATQFLRIL</sequence>
<protein>
    <submittedName>
        <fullName evidence="1">Uncharacterized protein</fullName>
    </submittedName>
</protein>
<dbReference type="SUPFAM" id="SSF56563">
    <property type="entry name" value="Major capsid protein gp5"/>
    <property type="match status" value="1"/>
</dbReference>
<name>X0YTS9_9ZZZZ</name>
<proteinExistence type="predicted"/>
<reference evidence="1" key="1">
    <citation type="journal article" date="2014" name="Front. Microbiol.">
        <title>High frequency of phylogenetically diverse reductive dehalogenase-homologous genes in deep subseafloor sedimentary metagenomes.</title>
        <authorList>
            <person name="Kawai M."/>
            <person name="Futagami T."/>
            <person name="Toyoda A."/>
            <person name="Takaki Y."/>
            <person name="Nishi S."/>
            <person name="Hori S."/>
            <person name="Arai W."/>
            <person name="Tsubouchi T."/>
            <person name="Morono Y."/>
            <person name="Uchiyama I."/>
            <person name="Ito T."/>
            <person name="Fujiyama A."/>
            <person name="Inagaki F."/>
            <person name="Takami H."/>
        </authorList>
    </citation>
    <scope>NUCLEOTIDE SEQUENCE</scope>
    <source>
        <strain evidence="1">Expedition CK06-06</strain>
    </source>
</reference>
<accession>X0YTS9</accession>
<dbReference type="AlphaFoldDB" id="X0YTS9"/>
<comment type="caution">
    <text evidence="1">The sequence shown here is derived from an EMBL/GenBank/DDBJ whole genome shotgun (WGS) entry which is preliminary data.</text>
</comment>
<evidence type="ECO:0000313" key="1">
    <source>
        <dbReference type="EMBL" id="GAG59959.1"/>
    </source>
</evidence>
<dbReference type="EMBL" id="BART01007579">
    <property type="protein sequence ID" value="GAG59959.1"/>
    <property type="molecule type" value="Genomic_DNA"/>
</dbReference>
<organism evidence="1">
    <name type="scientific">marine sediment metagenome</name>
    <dbReference type="NCBI Taxonomy" id="412755"/>
    <lineage>
        <taxon>unclassified sequences</taxon>
        <taxon>metagenomes</taxon>
        <taxon>ecological metagenomes</taxon>
    </lineage>
</organism>